<dbReference type="AlphaFoldDB" id="A0A5B8VHC6"/>
<dbReference type="EMBL" id="CP042434">
    <property type="protein sequence ID" value="QEC70573.1"/>
    <property type="molecule type" value="Genomic_DNA"/>
</dbReference>
<reference evidence="1 2" key="1">
    <citation type="journal article" date="2017" name="Int. J. Syst. Evol. Microbiol.">
        <title>Arachidicoccus ginsenosidivorans sp. nov., with ginsenoside-converting activity isolated from ginseng cultivating soil.</title>
        <authorList>
            <person name="Siddiqi M.Z."/>
            <person name="Aslam Z."/>
            <person name="Im W.T."/>
        </authorList>
    </citation>
    <scope>NUCLEOTIDE SEQUENCE [LARGE SCALE GENOMIC DNA]</scope>
    <source>
        <strain evidence="1 2">Gsoil 809</strain>
    </source>
</reference>
<proteinExistence type="predicted"/>
<protein>
    <recommendedName>
        <fullName evidence="3">ABC transporter ATPase</fullName>
    </recommendedName>
</protein>
<name>A0A5B8VHC6_9BACT</name>
<evidence type="ECO:0000313" key="1">
    <source>
        <dbReference type="EMBL" id="QEC70573.1"/>
    </source>
</evidence>
<dbReference type="OrthoDB" id="978691at2"/>
<dbReference type="Proteomes" id="UP000321291">
    <property type="component" value="Chromosome"/>
</dbReference>
<evidence type="ECO:0000313" key="2">
    <source>
        <dbReference type="Proteomes" id="UP000321291"/>
    </source>
</evidence>
<gene>
    <name evidence="1" type="ORF">FSB73_01480</name>
</gene>
<dbReference type="KEGG" id="agi:FSB73_01480"/>
<sequence length="168" mass="19334">MDVNYIQHIPVTFPESSKVWIYQSSRKLTISEALELENDIQVFAADWNTHGRANSAYINLFFGQFLVIMADETGGPISGCSTDSSIRFVKQLEKKFGVQFFDRQLLAFIIKDQVQLLPMNQLDYAISQGFLTKETLYFNNLVANKKDWTEKWLVPIKDSWLASRLQLG</sequence>
<keyword evidence="2" id="KW-1185">Reference proteome</keyword>
<accession>A0A5B8VHC6</accession>
<dbReference type="RefSeq" id="WP_146779836.1">
    <property type="nucleotide sequence ID" value="NZ_CP042434.1"/>
</dbReference>
<evidence type="ECO:0008006" key="3">
    <source>
        <dbReference type="Google" id="ProtNLM"/>
    </source>
</evidence>
<organism evidence="1 2">
    <name type="scientific">Arachidicoccus ginsenosidivorans</name>
    <dbReference type="NCBI Taxonomy" id="496057"/>
    <lineage>
        <taxon>Bacteria</taxon>
        <taxon>Pseudomonadati</taxon>
        <taxon>Bacteroidota</taxon>
        <taxon>Chitinophagia</taxon>
        <taxon>Chitinophagales</taxon>
        <taxon>Chitinophagaceae</taxon>
        <taxon>Arachidicoccus</taxon>
    </lineage>
</organism>